<proteinExistence type="predicted"/>
<dbReference type="Proteomes" id="UP001221686">
    <property type="component" value="Unassembled WGS sequence"/>
</dbReference>
<feature type="region of interest" description="Disordered" evidence="1">
    <location>
        <begin position="13"/>
        <end position="104"/>
    </location>
</feature>
<feature type="compositionally biased region" description="Low complexity" evidence="1">
    <location>
        <begin position="59"/>
        <end position="76"/>
    </location>
</feature>
<reference evidence="2 3" key="1">
    <citation type="submission" date="2022-11" db="EMBL/GenBank/DDBJ databases">
        <title>Minimal conservation of predation-associated metabolite biosynthetic gene clusters underscores biosynthetic potential of Myxococcota including descriptions for ten novel species: Archangium lansinium sp. nov., Myxococcus landrumus sp. nov., Nannocystis bai.</title>
        <authorList>
            <person name="Ahearne A."/>
            <person name="Stevens C."/>
            <person name="Dowd S."/>
        </authorList>
    </citation>
    <scope>NUCLEOTIDE SEQUENCE [LARGE SCALE GENOMIC DNA]</scope>
    <source>
        <strain evidence="2 3">BB15-2</strain>
    </source>
</reference>
<sequence length="266" mass="27205">MYAPLLALGLAAAAPESVTSRDRAAQTPDPDQPLVDTTDAPASPPEIEPATSTPVSASDEPVTTEPAAPPVAIEPATPAPPVAAAPPPPPADPRPRWWGPDPRPKVSGYGGPALRLSGLNGAFAAFVGLEGGINILQRVTIGASLQWLLNPVDAGPFSRGAATRININYGGLVVDVAYVRGKRVAGTVGGLLGGGGGCVQNPENGRCADRTAFFVGEPRAGLRVVLAPIVRLHLALGYRLVAARTWTGPANLGGPTGTITLEFGWF</sequence>
<gene>
    <name evidence="2" type="ORF">POL25_35125</name>
</gene>
<dbReference type="RefSeq" id="WP_272090694.1">
    <property type="nucleotide sequence ID" value="NZ_JAQNDL010000003.1"/>
</dbReference>
<feature type="compositionally biased region" description="Pro residues" evidence="1">
    <location>
        <begin position="77"/>
        <end position="92"/>
    </location>
</feature>
<evidence type="ECO:0000313" key="3">
    <source>
        <dbReference type="Proteomes" id="UP001221686"/>
    </source>
</evidence>
<evidence type="ECO:0000256" key="1">
    <source>
        <dbReference type="SAM" id="MobiDB-lite"/>
    </source>
</evidence>
<comment type="caution">
    <text evidence="2">The sequence shown here is derived from an EMBL/GenBank/DDBJ whole genome shotgun (WGS) entry which is preliminary data.</text>
</comment>
<name>A0ABT5E9R7_9BACT</name>
<accession>A0ABT5E9R7</accession>
<keyword evidence="3" id="KW-1185">Reference proteome</keyword>
<evidence type="ECO:0000313" key="2">
    <source>
        <dbReference type="EMBL" id="MDC0722188.1"/>
    </source>
</evidence>
<organism evidence="2 3">
    <name type="scientific">Nannocystis bainbridge</name>
    <dbReference type="NCBI Taxonomy" id="2995303"/>
    <lineage>
        <taxon>Bacteria</taxon>
        <taxon>Pseudomonadati</taxon>
        <taxon>Myxococcota</taxon>
        <taxon>Polyangia</taxon>
        <taxon>Nannocystales</taxon>
        <taxon>Nannocystaceae</taxon>
        <taxon>Nannocystis</taxon>
    </lineage>
</organism>
<evidence type="ECO:0008006" key="4">
    <source>
        <dbReference type="Google" id="ProtNLM"/>
    </source>
</evidence>
<dbReference type="EMBL" id="JAQNDL010000003">
    <property type="protein sequence ID" value="MDC0722188.1"/>
    <property type="molecule type" value="Genomic_DNA"/>
</dbReference>
<protein>
    <recommendedName>
        <fullName evidence="4">Outer membrane protein beta-barrel domain-containing protein</fullName>
    </recommendedName>
</protein>